<dbReference type="InterPro" id="IPR029061">
    <property type="entry name" value="THDP-binding"/>
</dbReference>
<dbReference type="AlphaFoldDB" id="A0A645GTQ5"/>
<keyword evidence="1" id="KW-0808">Transferase</keyword>
<protein>
    <submittedName>
        <fullName evidence="1">2-succinyl-5-enolpyruvyl-6-hydroxy-3-cyclohexene-1-carboxylate synthase</fullName>
        <ecNumber evidence="1">2.2.1.9</ecNumber>
    </submittedName>
</protein>
<accession>A0A645GTQ5</accession>
<sequence length="74" mass="8143">MVNNGGGGIFDHLPQHSLPEFLEGWRTPQHIDFEHAAKTFGLTYHHVDTPDNLSRRLGSALADGGPQLIELKLA</sequence>
<dbReference type="EMBL" id="VSSQ01077313">
    <property type="protein sequence ID" value="MPN27424.1"/>
    <property type="molecule type" value="Genomic_DNA"/>
</dbReference>
<gene>
    <name evidence="1" type="primary">menD_11</name>
    <name evidence="1" type="ORF">SDC9_174857</name>
</gene>
<proteinExistence type="predicted"/>
<evidence type="ECO:0000313" key="1">
    <source>
        <dbReference type="EMBL" id="MPN27424.1"/>
    </source>
</evidence>
<name>A0A645GTQ5_9ZZZZ</name>
<dbReference type="Gene3D" id="3.40.50.970">
    <property type="match status" value="1"/>
</dbReference>
<comment type="caution">
    <text evidence="1">The sequence shown here is derived from an EMBL/GenBank/DDBJ whole genome shotgun (WGS) entry which is preliminary data.</text>
</comment>
<organism evidence="1">
    <name type="scientific">bioreactor metagenome</name>
    <dbReference type="NCBI Taxonomy" id="1076179"/>
    <lineage>
        <taxon>unclassified sequences</taxon>
        <taxon>metagenomes</taxon>
        <taxon>ecological metagenomes</taxon>
    </lineage>
</organism>
<dbReference type="GO" id="GO:0070204">
    <property type="term" value="F:2-succinyl-5-enolpyruvyl-6-hydroxy-3-cyclohexene-1-carboxylic-acid synthase activity"/>
    <property type="evidence" value="ECO:0007669"/>
    <property type="project" value="UniProtKB-EC"/>
</dbReference>
<reference evidence="1" key="1">
    <citation type="submission" date="2019-08" db="EMBL/GenBank/DDBJ databases">
        <authorList>
            <person name="Kucharzyk K."/>
            <person name="Murdoch R.W."/>
            <person name="Higgins S."/>
            <person name="Loffler F."/>
        </authorList>
    </citation>
    <scope>NUCLEOTIDE SEQUENCE</scope>
</reference>
<dbReference type="SUPFAM" id="SSF52518">
    <property type="entry name" value="Thiamin diphosphate-binding fold (THDP-binding)"/>
    <property type="match status" value="1"/>
</dbReference>
<dbReference type="EC" id="2.2.1.9" evidence="1"/>